<dbReference type="HOGENOM" id="CLU_507532_0_0_1"/>
<organism evidence="19">
    <name type="scientific">Oryza punctata</name>
    <name type="common">Red rice</name>
    <dbReference type="NCBI Taxonomy" id="4537"/>
    <lineage>
        <taxon>Eukaryota</taxon>
        <taxon>Viridiplantae</taxon>
        <taxon>Streptophyta</taxon>
        <taxon>Embryophyta</taxon>
        <taxon>Tracheophyta</taxon>
        <taxon>Spermatophyta</taxon>
        <taxon>Magnoliopsida</taxon>
        <taxon>Liliopsida</taxon>
        <taxon>Poales</taxon>
        <taxon>Poaceae</taxon>
        <taxon>BOP clade</taxon>
        <taxon>Oryzoideae</taxon>
        <taxon>Oryzeae</taxon>
        <taxon>Oryzinae</taxon>
        <taxon>Oryza</taxon>
    </lineage>
</organism>
<evidence type="ECO:0000256" key="2">
    <source>
        <dbReference type="ARBA" id="ARBA00000399"/>
    </source>
</evidence>
<evidence type="ECO:0000256" key="10">
    <source>
        <dbReference type="ARBA" id="ARBA00022723"/>
    </source>
</evidence>
<evidence type="ECO:0000256" key="4">
    <source>
        <dbReference type="ARBA" id="ARBA00001946"/>
    </source>
</evidence>
<evidence type="ECO:0000256" key="16">
    <source>
        <dbReference type="ARBA" id="ARBA00077641"/>
    </source>
</evidence>
<feature type="domain" description="Inositol 1,3,4-trisphosphate 5/6-kinase ATP-grasp" evidence="17">
    <location>
        <begin position="329"/>
        <end position="523"/>
    </location>
</feature>
<keyword evidence="10" id="KW-0479">Metal-binding</keyword>
<evidence type="ECO:0000259" key="18">
    <source>
        <dbReference type="Pfam" id="PF17927"/>
    </source>
</evidence>
<keyword evidence="14" id="KW-0460">Magnesium</keyword>
<evidence type="ECO:0000256" key="1">
    <source>
        <dbReference type="ARBA" id="ARBA00000084"/>
    </source>
</evidence>
<dbReference type="Pfam" id="PF17927">
    <property type="entry name" value="Ins134_P3_kin_N"/>
    <property type="match status" value="1"/>
</dbReference>
<evidence type="ECO:0000256" key="9">
    <source>
        <dbReference type="ARBA" id="ARBA00022679"/>
    </source>
</evidence>
<comment type="catalytic activity">
    <reaction evidence="2">
        <text>1D-myo-inositol 1,3,4-trisphosphate + ATP = 1D-myo-inositol 1,3,4,6-tetrakisphosphate + ADP + H(+)</text>
        <dbReference type="Rhea" id="RHEA:20940"/>
        <dbReference type="ChEBI" id="CHEBI:15378"/>
        <dbReference type="ChEBI" id="CHEBI:30616"/>
        <dbReference type="ChEBI" id="CHEBI:57660"/>
        <dbReference type="ChEBI" id="CHEBI:58414"/>
        <dbReference type="ChEBI" id="CHEBI:456216"/>
        <dbReference type="EC" id="2.7.1.159"/>
    </reaction>
</comment>
<comment type="subunit">
    <text evidence="6">Monomer.</text>
</comment>
<evidence type="ECO:0000256" key="6">
    <source>
        <dbReference type="ARBA" id="ARBA00011245"/>
    </source>
</evidence>
<dbReference type="EC" id="2.7.1.134" evidence="8"/>
<dbReference type="Gene3D" id="3.40.50.11370">
    <property type="match status" value="1"/>
</dbReference>
<dbReference type="OMA" id="VACCCHR"/>
<name>A0A0E0KAW4_ORYPU</name>
<dbReference type="eggNOG" id="ENOG502QQS1">
    <property type="taxonomic scope" value="Eukaryota"/>
</dbReference>
<dbReference type="Pfam" id="PF05770">
    <property type="entry name" value="Ins134_P3_kin"/>
    <property type="match status" value="1"/>
</dbReference>
<dbReference type="Gramene" id="OPUNC03G09010.2">
    <property type="protein sequence ID" value="OPUNC03G09010.2"/>
    <property type="gene ID" value="OPUNC03G09010"/>
</dbReference>
<keyword evidence="20" id="KW-1185">Reference proteome</keyword>
<dbReference type="GO" id="GO:0000287">
    <property type="term" value="F:magnesium ion binding"/>
    <property type="evidence" value="ECO:0007669"/>
    <property type="project" value="InterPro"/>
</dbReference>
<dbReference type="PANTHER" id="PTHR14217:SF7">
    <property type="entry name" value="INOSITOL-TETRAKISPHOSPHATE 1-KINASE 2"/>
    <property type="match status" value="1"/>
</dbReference>
<keyword evidence="12" id="KW-0418">Kinase</keyword>
<dbReference type="STRING" id="4537.A0A0E0KAW4"/>
<reference evidence="19" key="1">
    <citation type="submission" date="2015-04" db="UniProtKB">
        <authorList>
            <consortium name="EnsemblPlants"/>
        </authorList>
    </citation>
    <scope>IDENTIFICATION</scope>
</reference>
<dbReference type="SUPFAM" id="SSF56059">
    <property type="entry name" value="Glutathione synthetase ATP-binding domain-like"/>
    <property type="match status" value="1"/>
</dbReference>
<comment type="catalytic activity">
    <reaction evidence="3">
        <text>1D-myo-inositol 1,3,4-trisphosphate + ATP = 1D-myo-inositol 1,3,4,5-tetrakisphosphate + ADP + H(+)</text>
        <dbReference type="Rhea" id="RHEA:13253"/>
        <dbReference type="ChEBI" id="CHEBI:15378"/>
        <dbReference type="ChEBI" id="CHEBI:30616"/>
        <dbReference type="ChEBI" id="CHEBI:57895"/>
        <dbReference type="ChEBI" id="CHEBI:58414"/>
        <dbReference type="ChEBI" id="CHEBI:456216"/>
        <dbReference type="EC" id="2.7.1.159"/>
    </reaction>
</comment>
<dbReference type="Proteomes" id="UP000026962">
    <property type="component" value="Chromosome 3"/>
</dbReference>
<reference evidence="19" key="2">
    <citation type="submission" date="2018-05" db="EMBL/GenBank/DDBJ databases">
        <title>OpunRS2 (Oryza punctata Reference Sequence Version 2).</title>
        <authorList>
            <person name="Zhang J."/>
            <person name="Kudrna D."/>
            <person name="Lee S."/>
            <person name="Talag J."/>
            <person name="Welchert J."/>
            <person name="Wing R.A."/>
        </authorList>
    </citation>
    <scope>NUCLEOTIDE SEQUENCE [LARGE SCALE GENOMIC DNA]</scope>
</reference>
<evidence type="ECO:0000313" key="20">
    <source>
        <dbReference type="Proteomes" id="UP000026962"/>
    </source>
</evidence>
<comment type="cofactor">
    <cofactor evidence="4">
        <name>Mg(2+)</name>
        <dbReference type="ChEBI" id="CHEBI:18420"/>
    </cofactor>
</comment>
<keyword evidence="9" id="KW-0808">Transferase</keyword>
<dbReference type="InterPro" id="IPR041429">
    <property type="entry name" value="ITPK1_N"/>
</dbReference>
<evidence type="ECO:0000256" key="8">
    <source>
        <dbReference type="ARBA" id="ARBA00012072"/>
    </source>
</evidence>
<dbReference type="InterPro" id="IPR040464">
    <property type="entry name" value="InsP(3)kin_ATP-grasp"/>
</dbReference>
<evidence type="ECO:0000256" key="5">
    <source>
        <dbReference type="ARBA" id="ARBA00009601"/>
    </source>
</evidence>
<dbReference type="FunFam" id="3.40.50.11370:FF:000002">
    <property type="entry name" value="Inositol-tetrakisphosphate 1-kinase"/>
    <property type="match status" value="1"/>
</dbReference>
<evidence type="ECO:0000313" key="19">
    <source>
        <dbReference type="EnsemblPlants" id="OPUNC03G09010.2"/>
    </source>
</evidence>
<dbReference type="AlphaFoldDB" id="A0A0E0KAW4"/>
<evidence type="ECO:0000256" key="15">
    <source>
        <dbReference type="ARBA" id="ARBA00073911"/>
    </source>
</evidence>
<evidence type="ECO:0000256" key="14">
    <source>
        <dbReference type="ARBA" id="ARBA00022842"/>
    </source>
</evidence>
<proteinExistence type="inferred from homology"/>
<evidence type="ECO:0000256" key="7">
    <source>
        <dbReference type="ARBA" id="ARBA00012017"/>
    </source>
</evidence>
<dbReference type="GO" id="GO:0005524">
    <property type="term" value="F:ATP binding"/>
    <property type="evidence" value="ECO:0007669"/>
    <property type="project" value="UniProtKB-KW"/>
</dbReference>
<evidence type="ECO:0000259" key="17">
    <source>
        <dbReference type="Pfam" id="PF05770"/>
    </source>
</evidence>
<dbReference type="GO" id="GO:0005737">
    <property type="term" value="C:cytoplasm"/>
    <property type="evidence" value="ECO:0007669"/>
    <property type="project" value="TreeGrafter"/>
</dbReference>
<dbReference type="GO" id="GO:0052726">
    <property type="term" value="F:inositol-1,3,4-trisphosphate 5-kinase activity"/>
    <property type="evidence" value="ECO:0007669"/>
    <property type="project" value="InterPro"/>
</dbReference>
<dbReference type="GO" id="GO:0052725">
    <property type="term" value="F:inositol-1,3,4-trisphosphate 6-kinase activity"/>
    <property type="evidence" value="ECO:0007669"/>
    <property type="project" value="InterPro"/>
</dbReference>
<evidence type="ECO:0000256" key="11">
    <source>
        <dbReference type="ARBA" id="ARBA00022741"/>
    </source>
</evidence>
<comment type="similarity">
    <text evidence="5">Belongs to the ITPK1 family.</text>
</comment>
<dbReference type="GO" id="GO:0047325">
    <property type="term" value="F:inositol-3,4,5,6-tetrakisphosphate 1-kinase activity"/>
    <property type="evidence" value="ECO:0007669"/>
    <property type="project" value="UniProtKB-EC"/>
</dbReference>
<dbReference type="EnsemblPlants" id="OPUNC03G09010.2">
    <property type="protein sequence ID" value="OPUNC03G09010.2"/>
    <property type="gene ID" value="OPUNC03G09010"/>
</dbReference>
<dbReference type="GO" id="GO:0032957">
    <property type="term" value="P:inositol trisphosphate metabolic process"/>
    <property type="evidence" value="ECO:0007669"/>
    <property type="project" value="InterPro"/>
</dbReference>
<keyword evidence="13" id="KW-0067">ATP-binding</keyword>
<dbReference type="Gene3D" id="3.30.1490.220">
    <property type="match status" value="1"/>
</dbReference>
<dbReference type="PANTHER" id="PTHR14217">
    <property type="entry name" value="INOSITOL-TETRAKISPHOSPHATE 1-KINASE"/>
    <property type="match status" value="1"/>
</dbReference>
<sequence length="537" mass="58272">MASAAECLVPTSLYRREGLSSCSVGGARLLDTRGGVTATAMRDVTPSSSCATRRRATCPHCSARSATIPAAPATARAAVACCCHRLLLAPSSPVTCVAVPVAPAAPPPCGAGRRREKKAILAGRRPTTTHLNLWSSGLLKPVCLQAATDNDGFNGDALIEIGIVLSFHRFLGQIRDEGREFWGSSCGAGMRLHGEVSFDEDEEEVVMVPAAALSSPLNGGAVPVTKFVVGYALTKKKVKSFLQPKLLLLARKKGISLVAIDDTRPLAEQGPFDIILHKITSKEWQQVLEDYHEEHPEVTVLDPPNAINHLNNRQSMLAEVSDLNLSSFYGEVCTPRQLVIMRDPSSIPTAVAMAGLTLPLVAKPLVVDGTSKSHELSLAYDEASLSMLDPPLVLQEFVNHGGILFKVYIIGETIQVVRRFSLPDVNTFDLLNNVGVYRFPRVSCAAASADHADLDPHISELPPRPLLEKLGKELRGRLGLRLFNIDMIRELGTKDRYYIIDINYFPGFGKMPGYEHIFTDFLLNLAQSKYKKCLSGG</sequence>
<dbReference type="EC" id="2.7.1.159" evidence="7"/>
<dbReference type="FunFam" id="3.30.1490.220:FF:000002">
    <property type="entry name" value="Inositol-tetrakisphosphate 1-kinase"/>
    <property type="match status" value="1"/>
</dbReference>
<evidence type="ECO:0000256" key="12">
    <source>
        <dbReference type="ARBA" id="ARBA00022777"/>
    </source>
</evidence>
<protein>
    <recommendedName>
        <fullName evidence="15">Inositol-tetrakisphosphate 1-kinase 2</fullName>
        <ecNumber evidence="8">2.7.1.134</ecNumber>
        <ecNumber evidence="7">2.7.1.159</ecNumber>
    </recommendedName>
    <alternativeName>
        <fullName evidence="16">Inositol 1,3,4-trisphosphate 5/6-kinase 2</fullName>
    </alternativeName>
</protein>
<keyword evidence="11" id="KW-0547">Nucleotide-binding</keyword>
<evidence type="ECO:0000256" key="13">
    <source>
        <dbReference type="ARBA" id="ARBA00022840"/>
    </source>
</evidence>
<accession>A0A0E0KAW4</accession>
<feature type="domain" description="Inositol-tetrakisphosphate 1-kinase N-terminal" evidence="18">
    <location>
        <begin position="228"/>
        <end position="307"/>
    </location>
</feature>
<evidence type="ECO:0000256" key="3">
    <source>
        <dbReference type="ARBA" id="ARBA00000680"/>
    </source>
</evidence>
<comment type="catalytic activity">
    <reaction evidence="1">
        <text>1D-myo-inositol 3,4,5,6-tetrakisphosphate + ATP = 1D-myo-inositol 1,3,4,5,6-pentakisphosphate + ADP + H(+)</text>
        <dbReference type="Rhea" id="RHEA:12452"/>
        <dbReference type="ChEBI" id="CHEBI:15378"/>
        <dbReference type="ChEBI" id="CHEBI:30616"/>
        <dbReference type="ChEBI" id="CHEBI:57539"/>
        <dbReference type="ChEBI" id="CHEBI:57733"/>
        <dbReference type="ChEBI" id="CHEBI:456216"/>
        <dbReference type="EC" id="2.7.1.134"/>
    </reaction>
</comment>
<dbReference type="InterPro" id="IPR008656">
    <property type="entry name" value="Inositol_tetrakis-P_1-kinase"/>
</dbReference>